<dbReference type="Proteomes" id="UP000189274">
    <property type="component" value="Unassembled WGS sequence"/>
</dbReference>
<feature type="transmembrane region" description="Helical" evidence="1">
    <location>
        <begin position="108"/>
        <end position="125"/>
    </location>
</feature>
<dbReference type="InterPro" id="IPR037119">
    <property type="entry name" value="Haem_oxidase_HugZ-like_sf"/>
</dbReference>
<name>A0A1V2LLI6_PICKU</name>
<sequence>MAESRETRIVKHMNKDHVHNLEDFLVIYGHVDQTMAQRNPRLETITLDAMTISFIDMGGSKENVKIFFQPSLDSLDDARIRLVEMSQNAAKKRGFSEHIVKKIPILRNWYDVPIFITMGVLYYWAMNLNSLLALVANFSTPFQELIREYYISFFRVLVIIHVLESVLILYPLLRKYRVNIFQKLTALSITMVEGGFYINDFNRKIDEVSNPKKTN</sequence>
<reference evidence="6" key="1">
    <citation type="journal article" date="2017" name="Genome Announc.">
        <title>Genome sequences of Cyberlindnera fabianii 65, Pichia kudriavzevii 129, and Saccharomyces cerevisiae 131 isolated from fermented masau fruits in Zimbabwe.</title>
        <authorList>
            <person name="van Rijswijck I.M.H."/>
            <person name="Derks M.F.L."/>
            <person name="Abee T."/>
            <person name="de Ridder D."/>
            <person name="Smid E.J."/>
        </authorList>
    </citation>
    <scope>NUCLEOTIDE SEQUENCE [LARGE SCALE GENOMIC DNA]</scope>
    <source>
        <strain evidence="6">129</strain>
    </source>
</reference>
<evidence type="ECO:0000313" key="6">
    <source>
        <dbReference type="Proteomes" id="UP000189274"/>
    </source>
</evidence>
<accession>A0A1V2LLI6</accession>
<evidence type="ECO:0000256" key="1">
    <source>
        <dbReference type="SAM" id="Phobius"/>
    </source>
</evidence>
<evidence type="ECO:0000313" key="3">
    <source>
        <dbReference type="EMBL" id="AWU75206.1"/>
    </source>
</evidence>
<evidence type="ECO:0000259" key="2">
    <source>
        <dbReference type="Pfam" id="PF10615"/>
    </source>
</evidence>
<keyword evidence="1" id="KW-0812">Transmembrane</keyword>
<dbReference type="PANTHER" id="PTHR37783">
    <property type="entry name" value="MEMBRANE PROTEIN, PUTATIVE (AFU_ORTHOLOGUE AFUA_1G04315)-RELATED"/>
    <property type="match status" value="1"/>
</dbReference>
<dbReference type="Proteomes" id="UP000195871">
    <property type="component" value="Unassembled WGS sequence"/>
</dbReference>
<keyword evidence="1" id="KW-0472">Membrane</keyword>
<dbReference type="OrthoDB" id="5553410at2759"/>
<keyword evidence="8" id="KW-1185">Reference proteome</keyword>
<dbReference type="Gene3D" id="3.20.180.10">
    <property type="entry name" value="PNP-oxidase-like"/>
    <property type="match status" value="1"/>
</dbReference>
<protein>
    <recommendedName>
        <fullName evidence="2">DUF2470 domain-containing protein</fullName>
    </recommendedName>
</protein>
<evidence type="ECO:0000313" key="4">
    <source>
        <dbReference type="EMBL" id="ONH73520.1"/>
    </source>
</evidence>
<dbReference type="VEuPathDB" id="FungiDB:C5L36_0B04570"/>
<keyword evidence="1" id="KW-1133">Transmembrane helix</keyword>
<dbReference type="InterPro" id="IPR019595">
    <property type="entry name" value="DUF2470"/>
</dbReference>
<reference evidence="5 7" key="3">
    <citation type="submission" date="2017-05" db="EMBL/GenBank/DDBJ databases">
        <title>The Genome Sequence of Candida krusei Ckrusei653.</title>
        <authorList>
            <person name="Cuomo C."/>
            <person name="Forche A."/>
            <person name="Young S."/>
            <person name="Abouelleil A."/>
            <person name="Cao P."/>
            <person name="Chapman S."/>
            <person name="Cusick C."/>
            <person name="Shea T."/>
            <person name="Nusbaum C."/>
            <person name="Birren B."/>
        </authorList>
    </citation>
    <scope>NUCLEOTIDE SEQUENCE [LARGE SCALE GENOMIC DNA]</scope>
    <source>
        <strain evidence="5 7">Ckrusei653</strain>
    </source>
</reference>
<dbReference type="EMBL" id="NHMM01000005">
    <property type="protein sequence ID" value="OUT21431.1"/>
    <property type="molecule type" value="Genomic_DNA"/>
</dbReference>
<dbReference type="AlphaFoldDB" id="A0A1V2LLI6"/>
<dbReference type="EMBL" id="CP028774">
    <property type="protein sequence ID" value="AWU75206.1"/>
    <property type="molecule type" value="Genomic_DNA"/>
</dbReference>
<dbReference type="PANTHER" id="PTHR37783:SF1">
    <property type="entry name" value="MEMBRANE PROTEIN, PUTATIVE (AFU_ORTHOLOGUE AFUA_1G04315)-RELATED"/>
    <property type="match status" value="1"/>
</dbReference>
<dbReference type="EMBL" id="MQVM01000014">
    <property type="protein sequence ID" value="ONH73520.1"/>
    <property type="molecule type" value="Genomic_DNA"/>
</dbReference>
<evidence type="ECO:0000313" key="8">
    <source>
        <dbReference type="Proteomes" id="UP000249293"/>
    </source>
</evidence>
<dbReference type="Proteomes" id="UP000249293">
    <property type="component" value="Chromosome 2"/>
</dbReference>
<feature type="transmembrane region" description="Helical" evidence="1">
    <location>
        <begin position="149"/>
        <end position="173"/>
    </location>
</feature>
<proteinExistence type="predicted"/>
<evidence type="ECO:0000313" key="7">
    <source>
        <dbReference type="Proteomes" id="UP000195871"/>
    </source>
</evidence>
<feature type="domain" description="DUF2470" evidence="2">
    <location>
        <begin position="6"/>
        <end position="85"/>
    </location>
</feature>
<organism evidence="4 6">
    <name type="scientific">Pichia kudriavzevii</name>
    <name type="common">Yeast</name>
    <name type="synonym">Issatchenkia orientalis</name>
    <dbReference type="NCBI Taxonomy" id="4909"/>
    <lineage>
        <taxon>Eukaryota</taxon>
        <taxon>Fungi</taxon>
        <taxon>Dikarya</taxon>
        <taxon>Ascomycota</taxon>
        <taxon>Saccharomycotina</taxon>
        <taxon>Pichiomycetes</taxon>
        <taxon>Pichiales</taxon>
        <taxon>Pichiaceae</taxon>
        <taxon>Pichia</taxon>
    </lineage>
</organism>
<reference evidence="3 8" key="4">
    <citation type="submission" date="2018-06" db="EMBL/GenBank/DDBJ databases">
        <title>Population genomics shows no distinction between pathogenic Candida krusei and environmental Pichia kudriavzevii: One species, four names.</title>
        <authorList>
            <person name="Douglass A.P."/>
            <person name="Offei B."/>
            <person name="Braun-Galleani S."/>
            <person name="Coughlan A.Y."/>
            <person name="Martos A."/>
            <person name="Ortiz-Merino R.A."/>
            <person name="Byrne K.P."/>
            <person name="Wolfe K.H."/>
        </authorList>
    </citation>
    <scope>NUCLEOTIDE SEQUENCE [LARGE SCALE GENOMIC DNA]</scope>
    <source>
        <strain evidence="3 8">CBS573</strain>
    </source>
</reference>
<evidence type="ECO:0000313" key="5">
    <source>
        <dbReference type="EMBL" id="OUT21431.1"/>
    </source>
</evidence>
<gene>
    <name evidence="4" type="ORF">BOH78_3062</name>
    <name evidence="3" type="ORF">C5L36_0B04570</name>
    <name evidence="5" type="ORF">CAS74_003549</name>
</gene>
<dbReference type="Pfam" id="PF10615">
    <property type="entry name" value="DUF2470"/>
    <property type="match status" value="1"/>
</dbReference>
<reference evidence="4" key="2">
    <citation type="submission" date="2017-01" db="EMBL/GenBank/DDBJ databases">
        <authorList>
            <person name="Mah S.A."/>
            <person name="Swanson W.J."/>
            <person name="Moy G.W."/>
            <person name="Vacquier V.D."/>
        </authorList>
    </citation>
    <scope>NUCLEOTIDE SEQUENCE [LARGE SCALE GENOMIC DNA]</scope>
    <source>
        <strain evidence="4">129</strain>
    </source>
</reference>